<reference evidence="1" key="2">
    <citation type="submission" date="2021-09" db="EMBL/GenBank/DDBJ databases">
        <authorList>
            <person name="Gilroy R."/>
        </authorList>
    </citation>
    <scope>NUCLEOTIDE SEQUENCE</scope>
    <source>
        <strain evidence="1">CHK194-22301</strain>
    </source>
</reference>
<reference evidence="1" key="1">
    <citation type="journal article" date="2021" name="PeerJ">
        <title>Extensive microbial diversity within the chicken gut microbiome revealed by metagenomics and culture.</title>
        <authorList>
            <person name="Gilroy R."/>
            <person name="Ravi A."/>
            <person name="Getino M."/>
            <person name="Pursley I."/>
            <person name="Horton D.L."/>
            <person name="Alikhan N.F."/>
            <person name="Baker D."/>
            <person name="Gharbi K."/>
            <person name="Hall N."/>
            <person name="Watson M."/>
            <person name="Adriaenssens E.M."/>
            <person name="Foster-Nyarko E."/>
            <person name="Jarju S."/>
            <person name="Secka A."/>
            <person name="Antonio M."/>
            <person name="Oren A."/>
            <person name="Chaudhuri R.R."/>
            <person name="La Ragione R."/>
            <person name="Hildebrand F."/>
            <person name="Pallen M.J."/>
        </authorList>
    </citation>
    <scope>NUCLEOTIDE SEQUENCE</scope>
    <source>
        <strain evidence="1">CHK194-22301</strain>
    </source>
</reference>
<evidence type="ECO:0000313" key="1">
    <source>
        <dbReference type="EMBL" id="HJF09538.1"/>
    </source>
</evidence>
<name>A0A921FH31_9LACO</name>
<dbReference type="AlphaFoldDB" id="A0A921FH31"/>
<proteinExistence type="predicted"/>
<evidence type="ECO:0000313" key="2">
    <source>
        <dbReference type="Proteomes" id="UP000784793"/>
    </source>
</evidence>
<accession>A0A921FH31</accession>
<dbReference type="EMBL" id="DYXB01000024">
    <property type="protein sequence ID" value="HJF09538.1"/>
    <property type="molecule type" value="Genomic_DNA"/>
</dbReference>
<protein>
    <submittedName>
        <fullName evidence="1">Phage gp6-like head-tail connector protein</fullName>
    </submittedName>
</protein>
<comment type="caution">
    <text evidence="1">The sequence shown here is derived from an EMBL/GenBank/DDBJ whole genome shotgun (WGS) entry which is preliminary data.</text>
</comment>
<sequence length="105" mass="11907">MTADTNGVTVEDLRDYLASDAPAEFLQRLIEEAESNAHHIVGDDVDIELCRKNSDFNQAVRILADFDNASRGAQDSQSHAYPRSFLYRMNQCKWTLRRDAENGSQ</sequence>
<dbReference type="Proteomes" id="UP000784793">
    <property type="component" value="Unassembled WGS sequence"/>
</dbReference>
<organism evidence="1 2">
    <name type="scientific">Lactobacillus crispatus</name>
    <dbReference type="NCBI Taxonomy" id="47770"/>
    <lineage>
        <taxon>Bacteria</taxon>
        <taxon>Bacillati</taxon>
        <taxon>Bacillota</taxon>
        <taxon>Bacilli</taxon>
        <taxon>Lactobacillales</taxon>
        <taxon>Lactobacillaceae</taxon>
        <taxon>Lactobacillus</taxon>
    </lineage>
</organism>
<gene>
    <name evidence="1" type="ORF">K8V23_01840</name>
</gene>